<protein>
    <submittedName>
        <fullName evidence="1">Uncharacterized protein</fullName>
    </submittedName>
</protein>
<accession>A7E746</accession>
<dbReference type="Proteomes" id="UP000001312">
    <property type="component" value="Unassembled WGS sequence"/>
</dbReference>
<dbReference type="InParanoid" id="A7E746"/>
<dbReference type="KEGG" id="ssl:SS1G_01122"/>
<reference evidence="2" key="1">
    <citation type="journal article" date="2011" name="PLoS Genet.">
        <title>Genomic analysis of the necrotrophic fungal pathogens Sclerotinia sclerotiorum and Botrytis cinerea.</title>
        <authorList>
            <person name="Amselem J."/>
            <person name="Cuomo C.A."/>
            <person name="van Kan J.A."/>
            <person name="Viaud M."/>
            <person name="Benito E.P."/>
            <person name="Couloux A."/>
            <person name="Coutinho P.M."/>
            <person name="de Vries R.P."/>
            <person name="Dyer P.S."/>
            <person name="Fillinger S."/>
            <person name="Fournier E."/>
            <person name="Gout L."/>
            <person name="Hahn M."/>
            <person name="Kohn L."/>
            <person name="Lapalu N."/>
            <person name="Plummer K.M."/>
            <person name="Pradier J.M."/>
            <person name="Quevillon E."/>
            <person name="Sharon A."/>
            <person name="Simon A."/>
            <person name="ten Have A."/>
            <person name="Tudzynski B."/>
            <person name="Tudzynski P."/>
            <person name="Wincker P."/>
            <person name="Andrew M."/>
            <person name="Anthouard V."/>
            <person name="Beever R.E."/>
            <person name="Beffa R."/>
            <person name="Benoit I."/>
            <person name="Bouzid O."/>
            <person name="Brault B."/>
            <person name="Chen Z."/>
            <person name="Choquer M."/>
            <person name="Collemare J."/>
            <person name="Cotton P."/>
            <person name="Danchin E.G."/>
            <person name="Da Silva C."/>
            <person name="Gautier A."/>
            <person name="Giraud C."/>
            <person name="Giraud T."/>
            <person name="Gonzalez C."/>
            <person name="Grossetete S."/>
            <person name="Guldener U."/>
            <person name="Henrissat B."/>
            <person name="Howlett B.J."/>
            <person name="Kodira C."/>
            <person name="Kretschmer M."/>
            <person name="Lappartient A."/>
            <person name="Leroch M."/>
            <person name="Levis C."/>
            <person name="Mauceli E."/>
            <person name="Neuveglise C."/>
            <person name="Oeser B."/>
            <person name="Pearson M."/>
            <person name="Poulain J."/>
            <person name="Poussereau N."/>
            <person name="Quesneville H."/>
            <person name="Rascle C."/>
            <person name="Schumacher J."/>
            <person name="Segurens B."/>
            <person name="Sexton A."/>
            <person name="Silva E."/>
            <person name="Sirven C."/>
            <person name="Soanes D.M."/>
            <person name="Talbot N.J."/>
            <person name="Templeton M."/>
            <person name="Yandava C."/>
            <person name="Yarden O."/>
            <person name="Zeng Q."/>
            <person name="Rollins J.A."/>
            <person name="Lebrun M.H."/>
            <person name="Dickman M."/>
        </authorList>
    </citation>
    <scope>NUCLEOTIDE SEQUENCE [LARGE SCALE GENOMIC DNA]</scope>
    <source>
        <strain evidence="2">ATCC 18683 / 1980 / Ss-1</strain>
    </source>
</reference>
<evidence type="ECO:0000313" key="2">
    <source>
        <dbReference type="Proteomes" id="UP000001312"/>
    </source>
</evidence>
<proteinExistence type="predicted"/>
<dbReference type="AlphaFoldDB" id="A7E746"/>
<dbReference type="EMBL" id="CH476622">
    <property type="protein sequence ID" value="EDN96198.1"/>
    <property type="molecule type" value="Genomic_DNA"/>
</dbReference>
<name>A7E746_SCLS1</name>
<organism evidence="1 2">
    <name type="scientific">Sclerotinia sclerotiorum (strain ATCC 18683 / 1980 / Ss-1)</name>
    <name type="common">White mold</name>
    <name type="synonym">Whetzelinia sclerotiorum</name>
    <dbReference type="NCBI Taxonomy" id="665079"/>
    <lineage>
        <taxon>Eukaryota</taxon>
        <taxon>Fungi</taxon>
        <taxon>Dikarya</taxon>
        <taxon>Ascomycota</taxon>
        <taxon>Pezizomycotina</taxon>
        <taxon>Leotiomycetes</taxon>
        <taxon>Helotiales</taxon>
        <taxon>Sclerotiniaceae</taxon>
        <taxon>Sclerotinia</taxon>
    </lineage>
</organism>
<evidence type="ECO:0000313" key="1">
    <source>
        <dbReference type="EMBL" id="EDN96198.1"/>
    </source>
</evidence>
<dbReference type="RefSeq" id="XP_001596930.1">
    <property type="nucleotide sequence ID" value="XM_001596880.1"/>
</dbReference>
<gene>
    <name evidence="1" type="ORF">SS1G_01122</name>
</gene>
<dbReference type="GeneID" id="5494032"/>
<keyword evidence="2" id="KW-1185">Reference proteome</keyword>
<sequence>MAGRGYKGRIAFDFDFLFSQMMNEYHSDFDQD</sequence>
<dbReference type="HOGENOM" id="CLU_3392528_0_0_1"/>